<accession>A0A9X4KJ94</accession>
<dbReference type="InterPro" id="IPR047741">
    <property type="entry name" value="DIP1984-like"/>
</dbReference>
<dbReference type="CDD" id="cd12208">
    <property type="entry name" value="DIP1984-like"/>
    <property type="match status" value="1"/>
</dbReference>
<gene>
    <name evidence="2" type="ORF">OMP38_20420</name>
</gene>
<name>A0A9X4KJ94_9BACL</name>
<proteinExistence type="predicted"/>
<dbReference type="RefSeq" id="WP_277566711.1">
    <property type="nucleotide sequence ID" value="NZ_JAPDHZ010000003.1"/>
</dbReference>
<dbReference type="NCBIfam" id="NF038048">
    <property type="entry name" value="DIP1984_fam"/>
    <property type="match status" value="1"/>
</dbReference>
<evidence type="ECO:0000313" key="2">
    <source>
        <dbReference type="EMBL" id="MDG0792970.1"/>
    </source>
</evidence>
<reference evidence="2 3" key="1">
    <citation type="submission" date="2022-10" db="EMBL/GenBank/DDBJ databases">
        <title>Comparative genomic analysis of Cohnella hashimotonis sp. nov., isolated from the International Space Station.</title>
        <authorList>
            <person name="Simpson A."/>
            <person name="Venkateswaran K."/>
        </authorList>
    </citation>
    <scope>NUCLEOTIDE SEQUENCE [LARGE SCALE GENOMIC DNA]</scope>
    <source>
        <strain evidence="2 3">DSM 18997</strain>
    </source>
</reference>
<sequence length="153" mass="17667">MKLAEALVLRADSQKKIAQLRQRLERVVKVQEGEAPAEDPALLMAELEQTLAEQTAWVRRINKTNASTPFNAELSISDALAERDRLMQHRKLLADLLEQASIKQDRFSRSEVRFERTVDVAQLQARVDALSKAYREMDFRIQEMNWTTDLIET</sequence>
<protein>
    <submittedName>
        <fullName evidence="2">DIP1984 family protein</fullName>
    </submittedName>
</protein>
<dbReference type="Gene3D" id="6.10.320.10">
    <property type="match status" value="1"/>
</dbReference>
<keyword evidence="1" id="KW-0175">Coiled coil</keyword>
<comment type="caution">
    <text evidence="2">The sequence shown here is derived from an EMBL/GenBank/DDBJ whole genome shotgun (WGS) entry which is preliminary data.</text>
</comment>
<organism evidence="2 3">
    <name type="scientific">Cohnella ginsengisoli</name>
    <dbReference type="NCBI Taxonomy" id="425004"/>
    <lineage>
        <taxon>Bacteria</taxon>
        <taxon>Bacillati</taxon>
        <taxon>Bacillota</taxon>
        <taxon>Bacilli</taxon>
        <taxon>Bacillales</taxon>
        <taxon>Paenibacillaceae</taxon>
        <taxon>Cohnella</taxon>
    </lineage>
</organism>
<dbReference type="AlphaFoldDB" id="A0A9X4KJ94"/>
<evidence type="ECO:0000256" key="1">
    <source>
        <dbReference type="SAM" id="Coils"/>
    </source>
</evidence>
<evidence type="ECO:0000313" key="3">
    <source>
        <dbReference type="Proteomes" id="UP001153387"/>
    </source>
</evidence>
<dbReference type="EMBL" id="JAPDHZ010000003">
    <property type="protein sequence ID" value="MDG0792970.1"/>
    <property type="molecule type" value="Genomic_DNA"/>
</dbReference>
<feature type="coiled-coil region" evidence="1">
    <location>
        <begin position="3"/>
        <end position="30"/>
    </location>
</feature>
<dbReference type="Proteomes" id="UP001153387">
    <property type="component" value="Unassembled WGS sequence"/>
</dbReference>
<keyword evidence="3" id="KW-1185">Reference proteome</keyword>
<dbReference type="Pfam" id="PF20935">
    <property type="entry name" value="DUF6847"/>
    <property type="match status" value="1"/>
</dbReference>